<evidence type="ECO:0000313" key="4">
    <source>
        <dbReference type="EMBL" id="QNO51713.1"/>
    </source>
</evidence>
<reference evidence="4" key="1">
    <citation type="submission" date="2020-06" db="EMBL/GenBank/DDBJ databases">
        <title>Unique genomic features of the anaerobic methanotrophic archaea.</title>
        <authorList>
            <person name="Chadwick G.L."/>
            <person name="Skennerton C.T."/>
            <person name="Laso-Perez R."/>
            <person name="Leu A.O."/>
            <person name="Speth D.R."/>
            <person name="Yu H."/>
            <person name="Morgan-Lang C."/>
            <person name="Hatzenpichler R."/>
            <person name="Goudeau D."/>
            <person name="Malmstrom R."/>
            <person name="Brazelton W.J."/>
            <person name="Woyke T."/>
            <person name="Hallam S.J."/>
            <person name="Tyson G.W."/>
            <person name="Wegener G."/>
            <person name="Boetius A."/>
            <person name="Orphan V."/>
        </authorList>
    </citation>
    <scope>NUCLEOTIDE SEQUENCE</scope>
</reference>
<evidence type="ECO:0000256" key="1">
    <source>
        <dbReference type="ARBA" id="ARBA00022691"/>
    </source>
</evidence>
<dbReference type="PANTHER" id="PTHR12818">
    <property type="entry name" value="TRNA (ADENINE(37)-N6)-METHYLTRANSFERASE"/>
    <property type="match status" value="1"/>
</dbReference>
<dbReference type="InterPro" id="IPR040372">
    <property type="entry name" value="YaeB-like"/>
</dbReference>
<proteinExistence type="inferred from homology"/>
<dbReference type="EMBL" id="MT631476">
    <property type="protein sequence ID" value="QNO51713.1"/>
    <property type="molecule type" value="Genomic_DNA"/>
</dbReference>
<dbReference type="CDD" id="cd09281">
    <property type="entry name" value="UPF0066"/>
    <property type="match status" value="1"/>
</dbReference>
<dbReference type="InterPro" id="IPR036413">
    <property type="entry name" value="YaeB-like_sf"/>
</dbReference>
<evidence type="ECO:0000256" key="2">
    <source>
        <dbReference type="ARBA" id="ARBA00033753"/>
    </source>
</evidence>
<comment type="similarity">
    <text evidence="2">Belongs to the tRNA methyltransferase O family.</text>
</comment>
<dbReference type="Pfam" id="PF01980">
    <property type="entry name" value="TrmO_N"/>
    <property type="match status" value="1"/>
</dbReference>
<sequence length="165" mass="18604">MEKNRDELTYRPIGVIHTGFRDKAEAPIQGVFAKGAKGEVEVFPEYADGLRDIEGFSHVILIYHFHLADGYSLVSMPFLEDEQHGIFSMRHFKRPNPIGLSIVRLEKVKGNKLEISEVDIIDGAPLLDIKPFVPRFDNRAAAKSGWLSNPHLDMVKGESGKHRPE</sequence>
<feature type="domain" description="TsaA-like" evidence="3">
    <location>
        <begin position="10"/>
        <end position="141"/>
    </location>
</feature>
<evidence type="ECO:0000259" key="3">
    <source>
        <dbReference type="PROSITE" id="PS51668"/>
    </source>
</evidence>
<dbReference type="AlphaFoldDB" id="A0A7G9YUM9"/>
<keyword evidence="1" id="KW-0949">S-adenosyl-L-methionine</keyword>
<accession>A0A7G9YUM9</accession>
<protein>
    <recommendedName>
        <fullName evidence="3">TsaA-like domain-containing protein</fullName>
    </recommendedName>
</protein>
<dbReference type="Gene3D" id="2.40.30.70">
    <property type="entry name" value="YaeB-like"/>
    <property type="match status" value="1"/>
</dbReference>
<dbReference type="InterPro" id="IPR036414">
    <property type="entry name" value="YaeB_N_sf"/>
</dbReference>
<organism evidence="4">
    <name type="scientific">Candidatus Methanophagaceae archaeon ANME-1 ERB6</name>
    <dbReference type="NCBI Taxonomy" id="2759912"/>
    <lineage>
        <taxon>Archaea</taxon>
        <taxon>Methanobacteriati</taxon>
        <taxon>Methanobacteriota</taxon>
        <taxon>Stenosarchaea group</taxon>
        <taxon>Methanomicrobia</taxon>
        <taxon>Candidatus Methanophagales</taxon>
        <taxon>Candidatus Methanophagaceae</taxon>
    </lineage>
</organism>
<dbReference type="PANTHER" id="PTHR12818:SF0">
    <property type="entry name" value="TRNA (ADENINE(37)-N6)-METHYLTRANSFERASE"/>
    <property type="match status" value="1"/>
</dbReference>
<gene>
    <name evidence="4" type="ORF">GMKFMAKO_00030</name>
</gene>
<name>A0A7G9YUM9_9EURY</name>
<dbReference type="NCBIfam" id="TIGR00104">
    <property type="entry name" value="tRNA_TsaA"/>
    <property type="match status" value="1"/>
</dbReference>
<dbReference type="InterPro" id="IPR023370">
    <property type="entry name" value="TrmO-like_N"/>
</dbReference>
<dbReference type="PROSITE" id="PS51668">
    <property type="entry name" value="TSAA_2"/>
    <property type="match status" value="1"/>
</dbReference>
<dbReference type="SUPFAM" id="SSF118196">
    <property type="entry name" value="YaeB-like"/>
    <property type="match status" value="1"/>
</dbReference>